<organism evidence="2 3">
    <name type="scientific">Amycolatopsis albidoflavus</name>
    <dbReference type="NCBI Taxonomy" id="102226"/>
    <lineage>
        <taxon>Bacteria</taxon>
        <taxon>Bacillati</taxon>
        <taxon>Actinomycetota</taxon>
        <taxon>Actinomycetes</taxon>
        <taxon>Pseudonocardiales</taxon>
        <taxon>Pseudonocardiaceae</taxon>
        <taxon>Amycolatopsis</taxon>
    </lineage>
</organism>
<gene>
    <name evidence="2" type="ORF">ACFSUT_03130</name>
</gene>
<name>A0ABW5HQH0_9PSEU</name>
<dbReference type="EMBL" id="JBHUKQ010000003">
    <property type="protein sequence ID" value="MFD2479255.1"/>
    <property type="molecule type" value="Genomic_DNA"/>
</dbReference>
<keyword evidence="3" id="KW-1185">Reference proteome</keyword>
<dbReference type="RefSeq" id="WP_344281509.1">
    <property type="nucleotide sequence ID" value="NZ_BAAAHV010000021.1"/>
</dbReference>
<evidence type="ECO:0000313" key="2">
    <source>
        <dbReference type="EMBL" id="MFD2479255.1"/>
    </source>
</evidence>
<dbReference type="InterPro" id="IPR025309">
    <property type="entry name" value="KTSC_dom"/>
</dbReference>
<reference evidence="3" key="1">
    <citation type="journal article" date="2019" name="Int. J. Syst. Evol. Microbiol.">
        <title>The Global Catalogue of Microorganisms (GCM) 10K type strain sequencing project: providing services to taxonomists for standard genome sequencing and annotation.</title>
        <authorList>
            <consortium name="The Broad Institute Genomics Platform"/>
            <consortium name="The Broad Institute Genome Sequencing Center for Infectious Disease"/>
            <person name="Wu L."/>
            <person name="Ma J."/>
        </authorList>
    </citation>
    <scope>NUCLEOTIDE SEQUENCE [LARGE SCALE GENOMIC DNA]</scope>
    <source>
        <strain evidence="3">CGMCC 4.7638</strain>
    </source>
</reference>
<feature type="domain" description="KTSC" evidence="1">
    <location>
        <begin position="7"/>
        <end position="64"/>
    </location>
</feature>
<accession>A0ABW5HQH0</accession>
<proteinExistence type="predicted"/>
<protein>
    <submittedName>
        <fullName evidence="2">KTSC domain-containing protein</fullName>
    </submittedName>
</protein>
<sequence>MRRVPVESSVIRDVGYDAAKSVLEIGFRNGSVYRYHLVPARVHRALMAAESPGRYLNREIKPKFPGQAVE</sequence>
<dbReference type="Proteomes" id="UP001597542">
    <property type="component" value="Unassembled WGS sequence"/>
</dbReference>
<dbReference type="Pfam" id="PF13619">
    <property type="entry name" value="KTSC"/>
    <property type="match status" value="1"/>
</dbReference>
<evidence type="ECO:0000259" key="1">
    <source>
        <dbReference type="Pfam" id="PF13619"/>
    </source>
</evidence>
<comment type="caution">
    <text evidence="2">The sequence shown here is derived from an EMBL/GenBank/DDBJ whole genome shotgun (WGS) entry which is preliminary data.</text>
</comment>
<evidence type="ECO:0000313" key="3">
    <source>
        <dbReference type="Proteomes" id="UP001597542"/>
    </source>
</evidence>